<comment type="caution">
    <text evidence="2">The sequence shown here is derived from an EMBL/GenBank/DDBJ whole genome shotgun (WGS) entry which is preliminary data.</text>
</comment>
<organism evidence="2">
    <name type="scientific">Ruegeria sp. PrR005</name>
    <dbReference type="NCBI Taxonomy" id="2706882"/>
    <lineage>
        <taxon>Bacteria</taxon>
        <taxon>Pseudomonadati</taxon>
        <taxon>Pseudomonadota</taxon>
        <taxon>Alphaproteobacteria</taxon>
        <taxon>Rhodobacterales</taxon>
        <taxon>Roseobacteraceae</taxon>
        <taxon>Ruegeria</taxon>
    </lineage>
</organism>
<keyword evidence="1" id="KW-0732">Signal</keyword>
<dbReference type="EMBL" id="JAAGOX010000032">
    <property type="protein sequence ID" value="NDW46377.1"/>
    <property type="molecule type" value="Genomic_DNA"/>
</dbReference>
<protein>
    <recommendedName>
        <fullName evidence="3">Lipoprotein</fullName>
    </recommendedName>
</protein>
<accession>A0A6B2NUT2</accession>
<name>A0A6B2NUT2_9RHOB</name>
<sequence>MFKRLMGIGTTFGMVALMSPAVAQSCADRDAVIGKLQEKYSEQLTAGGLQPMHRGQSMIELWASAETGTFTVLLTDANGVSCIVAAGTDYFQATPVPRTTDIPS</sequence>
<evidence type="ECO:0000256" key="1">
    <source>
        <dbReference type="SAM" id="SignalP"/>
    </source>
</evidence>
<dbReference type="PROSITE" id="PS51257">
    <property type="entry name" value="PROKAR_LIPOPROTEIN"/>
    <property type="match status" value="1"/>
</dbReference>
<gene>
    <name evidence="2" type="ORF">G0P99_15595</name>
</gene>
<proteinExistence type="predicted"/>
<dbReference type="RefSeq" id="WP_164131413.1">
    <property type="nucleotide sequence ID" value="NZ_JAAGOX010000032.1"/>
</dbReference>
<evidence type="ECO:0000313" key="2">
    <source>
        <dbReference type="EMBL" id="NDW46377.1"/>
    </source>
</evidence>
<dbReference type="AlphaFoldDB" id="A0A6B2NUT2"/>
<evidence type="ECO:0008006" key="3">
    <source>
        <dbReference type="Google" id="ProtNLM"/>
    </source>
</evidence>
<feature type="signal peptide" evidence="1">
    <location>
        <begin position="1"/>
        <end position="23"/>
    </location>
</feature>
<reference evidence="2" key="1">
    <citation type="submission" date="2020-02" db="EMBL/GenBank/DDBJ databases">
        <title>Delineation of the pyrene-degrading pathway in Roseobacter clade bacteria by genomic analysis.</title>
        <authorList>
            <person name="Zhou H."/>
            <person name="Wang H."/>
        </authorList>
    </citation>
    <scope>NUCLEOTIDE SEQUENCE</scope>
    <source>
        <strain evidence="2">PrR005</strain>
    </source>
</reference>
<feature type="chain" id="PRO_5025638256" description="Lipoprotein" evidence="1">
    <location>
        <begin position="24"/>
        <end position="104"/>
    </location>
</feature>